<dbReference type="EMBL" id="LR134350">
    <property type="protein sequence ID" value="VEG29160.1"/>
    <property type="molecule type" value="Genomic_DNA"/>
</dbReference>
<evidence type="ECO:0000313" key="3">
    <source>
        <dbReference type="EMBL" id="VEG29160.1"/>
    </source>
</evidence>
<protein>
    <recommendedName>
        <fullName evidence="2">Fido domain-containing protein</fullName>
    </recommendedName>
</protein>
<keyword evidence="4" id="KW-1185">Reference proteome</keyword>
<dbReference type="AlphaFoldDB" id="A0A3S4TAN3"/>
<organism evidence="3 4">
    <name type="scientific">Actinomyces howellii</name>
    <dbReference type="NCBI Taxonomy" id="52771"/>
    <lineage>
        <taxon>Bacteria</taxon>
        <taxon>Bacillati</taxon>
        <taxon>Actinomycetota</taxon>
        <taxon>Actinomycetes</taxon>
        <taxon>Actinomycetales</taxon>
        <taxon>Actinomycetaceae</taxon>
        <taxon>Actinomyces</taxon>
    </lineage>
</organism>
<feature type="compositionally biased region" description="Low complexity" evidence="1">
    <location>
        <begin position="175"/>
        <end position="184"/>
    </location>
</feature>
<name>A0A3S4TAN3_9ACTO</name>
<dbReference type="Gene3D" id="1.10.3290.10">
    <property type="entry name" value="Fido-like domain"/>
    <property type="match status" value="1"/>
</dbReference>
<gene>
    <name evidence="3" type="ORF">NCTC11636_01908</name>
</gene>
<dbReference type="InterPro" id="IPR003812">
    <property type="entry name" value="Fido"/>
</dbReference>
<dbReference type="Proteomes" id="UP000266895">
    <property type="component" value="Chromosome"/>
</dbReference>
<dbReference type="PROSITE" id="PS51459">
    <property type="entry name" value="FIDO"/>
    <property type="match status" value="1"/>
</dbReference>
<feature type="domain" description="Fido" evidence="2">
    <location>
        <begin position="135"/>
        <end position="285"/>
    </location>
</feature>
<reference evidence="3 4" key="1">
    <citation type="submission" date="2018-12" db="EMBL/GenBank/DDBJ databases">
        <authorList>
            <consortium name="Pathogen Informatics"/>
        </authorList>
    </citation>
    <scope>NUCLEOTIDE SEQUENCE [LARGE SCALE GENOMIC DNA]</scope>
    <source>
        <strain evidence="3 4">NCTC11636</strain>
    </source>
</reference>
<dbReference type="InterPro" id="IPR036597">
    <property type="entry name" value="Fido-like_dom_sf"/>
</dbReference>
<feature type="region of interest" description="Disordered" evidence="1">
    <location>
        <begin position="163"/>
        <end position="184"/>
    </location>
</feature>
<evidence type="ECO:0000259" key="2">
    <source>
        <dbReference type="PROSITE" id="PS51459"/>
    </source>
</evidence>
<sequence>MGLGPRPGGSPRHGQSDSDALRGALRALAADQQVVGAEQALREASAELRWNEALRRRWREARAEAAVRCAVASAAAEGAVVPAGALREAVAGRGLGRAVTGDPALDAAAGLWRAGVRLTTWMPELRGTGRPTPPGARALLASLHRDVVGPLAAAGRIGWGEVAVPREPGADPREAGPGPAPDGAGLRARLTGLLRLVEVEEAPALVRAAVVHGEMIAARPFTAGNAAVGRLLLRHLVTRDGLEPTGTAVPDLYVARAPGAYAEAAAAYASGEPQGVTAWVLWQAEALLVGIEEAHSVCRAVQAGTTGNA</sequence>
<evidence type="ECO:0000313" key="4">
    <source>
        <dbReference type="Proteomes" id="UP000266895"/>
    </source>
</evidence>
<accession>A0A3S4TAN3</accession>
<proteinExistence type="predicted"/>
<dbReference type="KEGG" id="ahw:NCTC11636_01908"/>
<dbReference type="SUPFAM" id="SSF140931">
    <property type="entry name" value="Fic-like"/>
    <property type="match status" value="1"/>
</dbReference>
<evidence type="ECO:0000256" key="1">
    <source>
        <dbReference type="SAM" id="MobiDB-lite"/>
    </source>
</evidence>